<protein>
    <submittedName>
        <fullName evidence="1">Uncharacterized protein</fullName>
    </submittedName>
</protein>
<organism evidence="1 2">
    <name type="scientific">Hypocrea atroviridis (strain ATCC 20476 / IMI 206040)</name>
    <name type="common">Trichoderma atroviride</name>
    <dbReference type="NCBI Taxonomy" id="452589"/>
    <lineage>
        <taxon>Eukaryota</taxon>
        <taxon>Fungi</taxon>
        <taxon>Dikarya</taxon>
        <taxon>Ascomycota</taxon>
        <taxon>Pezizomycotina</taxon>
        <taxon>Sordariomycetes</taxon>
        <taxon>Hypocreomycetidae</taxon>
        <taxon>Hypocreales</taxon>
        <taxon>Hypocreaceae</taxon>
        <taxon>Trichoderma</taxon>
    </lineage>
</organism>
<keyword evidence="2" id="KW-1185">Reference proteome</keyword>
<gene>
    <name evidence="1" type="ORF">TRIATDRAFT_255009</name>
</gene>
<dbReference type="EMBL" id="ABDG02000017">
    <property type="protein sequence ID" value="EHK48923.1"/>
    <property type="molecule type" value="Genomic_DNA"/>
</dbReference>
<dbReference type="HOGENOM" id="CLU_3032634_0_0_1"/>
<proteinExistence type="predicted"/>
<dbReference type="Proteomes" id="UP000005426">
    <property type="component" value="Unassembled WGS sequence"/>
</dbReference>
<sequence length="55" mass="6201">MAKPIARFTKNACGAGLAWKWGKPLKSKADGKLGFRSQNLCSERQWAGFEYWRPG</sequence>
<accession>G9NJ47</accession>
<evidence type="ECO:0000313" key="2">
    <source>
        <dbReference type="Proteomes" id="UP000005426"/>
    </source>
</evidence>
<evidence type="ECO:0000313" key="1">
    <source>
        <dbReference type="EMBL" id="EHK48923.1"/>
    </source>
</evidence>
<reference evidence="1 2" key="1">
    <citation type="journal article" date="2011" name="Genome Biol.">
        <title>Comparative genome sequence analysis underscores mycoparasitism as the ancestral life style of Trichoderma.</title>
        <authorList>
            <person name="Kubicek C.P."/>
            <person name="Herrera-Estrella A."/>
            <person name="Seidl-Seiboth V."/>
            <person name="Martinez D.A."/>
            <person name="Druzhinina I.S."/>
            <person name="Thon M."/>
            <person name="Zeilinger S."/>
            <person name="Casas-Flores S."/>
            <person name="Horwitz B.A."/>
            <person name="Mukherjee P.K."/>
            <person name="Mukherjee M."/>
            <person name="Kredics L."/>
            <person name="Alcaraz L.D."/>
            <person name="Aerts A."/>
            <person name="Antal Z."/>
            <person name="Atanasova L."/>
            <person name="Cervantes-Badillo M.G."/>
            <person name="Challacombe J."/>
            <person name="Chertkov O."/>
            <person name="McCluskey K."/>
            <person name="Coulpier F."/>
            <person name="Deshpande N."/>
            <person name="von Doehren H."/>
            <person name="Ebbole D.J."/>
            <person name="Esquivel-Naranjo E.U."/>
            <person name="Fekete E."/>
            <person name="Flipphi M."/>
            <person name="Glaser F."/>
            <person name="Gomez-Rodriguez E.Y."/>
            <person name="Gruber S."/>
            <person name="Han C."/>
            <person name="Henrissat B."/>
            <person name="Hermosa R."/>
            <person name="Hernandez-Onate M."/>
            <person name="Karaffa L."/>
            <person name="Kosti I."/>
            <person name="Le Crom S."/>
            <person name="Lindquist E."/>
            <person name="Lucas S."/>
            <person name="Luebeck M."/>
            <person name="Luebeck P.S."/>
            <person name="Margeot A."/>
            <person name="Metz B."/>
            <person name="Misra M."/>
            <person name="Nevalainen H."/>
            <person name="Omann M."/>
            <person name="Packer N."/>
            <person name="Perrone G."/>
            <person name="Uresti-Rivera E.E."/>
            <person name="Salamov A."/>
            <person name="Schmoll M."/>
            <person name="Seiboth B."/>
            <person name="Shapiro H."/>
            <person name="Sukno S."/>
            <person name="Tamayo-Ramos J.A."/>
            <person name="Tisch D."/>
            <person name="Wiest A."/>
            <person name="Wilkinson H.H."/>
            <person name="Zhang M."/>
            <person name="Coutinho P.M."/>
            <person name="Kenerley C.M."/>
            <person name="Monte E."/>
            <person name="Baker S.E."/>
            <person name="Grigoriev I.V."/>
        </authorList>
    </citation>
    <scope>NUCLEOTIDE SEQUENCE [LARGE SCALE GENOMIC DNA]</scope>
    <source>
        <strain evidence="2">ATCC 20476 / IMI 206040</strain>
    </source>
</reference>
<name>G9NJ47_HYPAI</name>
<dbReference type="AlphaFoldDB" id="G9NJ47"/>
<comment type="caution">
    <text evidence="1">The sequence shown here is derived from an EMBL/GenBank/DDBJ whole genome shotgun (WGS) entry which is preliminary data.</text>
</comment>